<proteinExistence type="predicted"/>
<reference evidence="2 3" key="1">
    <citation type="submission" date="2016-10" db="EMBL/GenBank/DDBJ databases">
        <authorList>
            <person name="de Groot N.N."/>
        </authorList>
    </citation>
    <scope>NUCLEOTIDE SEQUENCE [LARGE SCALE GENOMIC DNA]</scope>
    <source>
        <strain evidence="2 3">DSM 43019</strain>
    </source>
</reference>
<evidence type="ECO:0000313" key="2">
    <source>
        <dbReference type="EMBL" id="SFE75061.1"/>
    </source>
</evidence>
<dbReference type="AlphaFoldDB" id="A0A1I2D3G8"/>
<evidence type="ECO:0000313" key="3">
    <source>
        <dbReference type="Proteomes" id="UP000199645"/>
    </source>
</evidence>
<protein>
    <submittedName>
        <fullName evidence="2">Uncharacterized protein</fullName>
    </submittedName>
</protein>
<dbReference type="STRING" id="35752.SAMN05421541_103382"/>
<dbReference type="RefSeq" id="WP_093611900.1">
    <property type="nucleotide sequence ID" value="NZ_BOMT01000004.1"/>
</dbReference>
<sequence length="63" mass="6382">MTNSIGPRAASLFGNATSALGSAKDAFKAIAEAAVNTQDESPAAVAETAGRKGRRGTVLDRYA</sequence>
<keyword evidence="3" id="KW-1185">Reference proteome</keyword>
<evidence type="ECO:0000256" key="1">
    <source>
        <dbReference type="SAM" id="MobiDB-lite"/>
    </source>
</evidence>
<gene>
    <name evidence="2" type="ORF">SAMN05421541_103382</name>
</gene>
<name>A0A1I2D3G8_9ACTN</name>
<accession>A0A1I2D3G8</accession>
<dbReference type="EMBL" id="FONV01000003">
    <property type="protein sequence ID" value="SFE75061.1"/>
    <property type="molecule type" value="Genomic_DNA"/>
</dbReference>
<organism evidence="2 3">
    <name type="scientific">Actinoplanes philippinensis</name>
    <dbReference type="NCBI Taxonomy" id="35752"/>
    <lineage>
        <taxon>Bacteria</taxon>
        <taxon>Bacillati</taxon>
        <taxon>Actinomycetota</taxon>
        <taxon>Actinomycetes</taxon>
        <taxon>Micromonosporales</taxon>
        <taxon>Micromonosporaceae</taxon>
        <taxon>Actinoplanes</taxon>
    </lineage>
</organism>
<dbReference type="Proteomes" id="UP000199645">
    <property type="component" value="Unassembled WGS sequence"/>
</dbReference>
<feature type="region of interest" description="Disordered" evidence="1">
    <location>
        <begin position="40"/>
        <end position="63"/>
    </location>
</feature>